<protein>
    <submittedName>
        <fullName evidence="5">TRAP transporter solute receptor, DctP family</fullName>
    </submittedName>
</protein>
<feature type="chain" id="PRO_5002945211" evidence="4">
    <location>
        <begin position="47"/>
        <end position="347"/>
    </location>
</feature>
<dbReference type="GO" id="GO:0055085">
    <property type="term" value="P:transmembrane transport"/>
    <property type="evidence" value="ECO:0007669"/>
    <property type="project" value="InterPro"/>
</dbReference>
<dbReference type="CDD" id="cd13669">
    <property type="entry name" value="PBP2_TRAP_TM0322_like"/>
    <property type="match status" value="1"/>
</dbReference>
<reference evidence="5 6" key="1">
    <citation type="submission" date="2009-05" db="EMBL/GenBank/DDBJ databases">
        <authorList>
            <person name="Setubal J.C."/>
            <person name="Boyle S."/>
            <person name="Crasta O.R."/>
            <person name="Gillespie J.J."/>
            <person name="Kenyon R.W."/>
            <person name="Lu J."/>
            <person name="Mane S."/>
            <person name="Nagrani S."/>
            <person name="Shallom J.M."/>
            <person name="Shallom S."/>
            <person name="Shukla M."/>
            <person name="Snyder E.E."/>
            <person name="Sobral B.W."/>
            <person name="Wattam A.R."/>
            <person name="Will R."/>
            <person name="Williams K."/>
            <person name="Yoo H."/>
            <person name="Munk C."/>
            <person name="Tapia R."/>
            <person name="Green L."/>
            <person name="Rogers Y."/>
            <person name="Detter J.C."/>
            <person name="Bruce D."/>
            <person name="Brettin T.S."/>
            <person name="Tsolis R."/>
        </authorList>
    </citation>
    <scope>NUCLEOTIDE SEQUENCE [LARGE SCALE GENOMIC DNA]</scope>
    <source>
        <strain evidence="5 6">LMG 3301</strain>
    </source>
</reference>
<proteinExistence type="inferred from homology"/>
<dbReference type="PIRSF" id="PIRSF006470">
    <property type="entry name" value="DctB"/>
    <property type="match status" value="1"/>
</dbReference>
<dbReference type="EMBL" id="ACQA01000002">
    <property type="protein sequence ID" value="EEQ93820.1"/>
    <property type="molecule type" value="Genomic_DNA"/>
</dbReference>
<evidence type="ECO:0000256" key="3">
    <source>
        <dbReference type="ARBA" id="ARBA00022729"/>
    </source>
</evidence>
<accession>C4WN65</accession>
<keyword evidence="5" id="KW-0675">Receptor</keyword>
<evidence type="ECO:0000256" key="1">
    <source>
        <dbReference type="ARBA" id="ARBA00009023"/>
    </source>
</evidence>
<dbReference type="InterPro" id="IPR018389">
    <property type="entry name" value="DctP_fam"/>
</dbReference>
<dbReference type="NCBIfam" id="TIGR00787">
    <property type="entry name" value="dctP"/>
    <property type="match status" value="1"/>
</dbReference>
<dbReference type="PANTHER" id="PTHR33376:SF7">
    <property type="entry name" value="C4-DICARBOXYLATE-BINDING PROTEIN DCTB"/>
    <property type="match status" value="1"/>
</dbReference>
<keyword evidence="3 4" id="KW-0732">Signal</keyword>
<dbReference type="NCBIfam" id="NF037995">
    <property type="entry name" value="TRAP_S1"/>
    <property type="match status" value="1"/>
</dbReference>
<dbReference type="GO" id="GO:0030288">
    <property type="term" value="C:outer membrane-bounded periplasmic space"/>
    <property type="evidence" value="ECO:0007669"/>
    <property type="project" value="InterPro"/>
</dbReference>
<dbReference type="Pfam" id="PF03480">
    <property type="entry name" value="DctP"/>
    <property type="match status" value="1"/>
</dbReference>
<gene>
    <name evidence="5" type="ORF">OINT_2001003</name>
</gene>
<comment type="caution">
    <text evidence="5">The sequence shown here is derived from an EMBL/GenBank/DDBJ whole genome shotgun (WGS) entry which is preliminary data.</text>
</comment>
<dbReference type="InterPro" id="IPR038404">
    <property type="entry name" value="TRAP_DctP_sf"/>
</dbReference>
<evidence type="ECO:0000313" key="5">
    <source>
        <dbReference type="EMBL" id="EEQ93820.1"/>
    </source>
</evidence>
<organism evidence="5 6">
    <name type="scientific">Brucella intermedia LMG 3301</name>
    <dbReference type="NCBI Taxonomy" id="641118"/>
    <lineage>
        <taxon>Bacteria</taxon>
        <taxon>Pseudomonadati</taxon>
        <taxon>Pseudomonadota</taxon>
        <taxon>Alphaproteobacteria</taxon>
        <taxon>Hyphomicrobiales</taxon>
        <taxon>Brucellaceae</taxon>
        <taxon>Brucella/Ochrobactrum group</taxon>
        <taxon>Brucella</taxon>
    </lineage>
</organism>
<name>C4WN65_9HYPH</name>
<dbReference type="SUPFAM" id="SSF53850">
    <property type="entry name" value="Periplasmic binding protein-like II"/>
    <property type="match status" value="1"/>
</dbReference>
<evidence type="ECO:0000313" key="6">
    <source>
        <dbReference type="Proteomes" id="UP000004386"/>
    </source>
</evidence>
<dbReference type="Gene3D" id="3.40.190.170">
    <property type="entry name" value="Bacterial extracellular solute-binding protein, family 7"/>
    <property type="match status" value="1"/>
</dbReference>
<evidence type="ECO:0000256" key="4">
    <source>
        <dbReference type="SAM" id="SignalP"/>
    </source>
</evidence>
<evidence type="ECO:0000256" key="2">
    <source>
        <dbReference type="ARBA" id="ARBA00022448"/>
    </source>
</evidence>
<dbReference type="InterPro" id="IPR004682">
    <property type="entry name" value="TRAP_DctP"/>
</dbReference>
<comment type="similarity">
    <text evidence="1">Belongs to the bacterial solute-binding protein 7 family.</text>
</comment>
<dbReference type="AlphaFoldDB" id="C4WN65"/>
<sequence>MPDASGGNRPKGHCLMTPYGRILMKKLVTGMIAASMLLAGSMAAYAANVSIKVAYENNPGEPFDEVMHYWKDDLAKRSNGEITLELYPSSQLGSKKDVTEQAMMGLNVVTISDVGFLAEYDPDLGVLYGPFLTDDPAQLFKVYDGPWFKEKSEELKKKGIHIVMPNYLYGIRQIISKKPIRTPEDLKGMKIRVPNNVMQIKTFEAMGATPTPMPLGETFPALAQGVIDGVENPISVLYGQKFQEEAKYLSKVGYLTNVALIVGGEAFFSTLPEDQLKMIHESAYDAGLYSQKLTIEKDNEMIEKMKEAGVEVIDVDRAPFKALAEKVYTQFPEWSPGLYDKIKAELN</sequence>
<feature type="signal peptide" evidence="4">
    <location>
        <begin position="1"/>
        <end position="46"/>
    </location>
</feature>
<dbReference type="PANTHER" id="PTHR33376">
    <property type="match status" value="1"/>
</dbReference>
<dbReference type="HOGENOM" id="CLU_036176_4_1_5"/>
<keyword evidence="2" id="KW-0813">Transport</keyword>
<dbReference type="Proteomes" id="UP000004386">
    <property type="component" value="Unassembled WGS sequence"/>
</dbReference>